<evidence type="ECO:0000256" key="2">
    <source>
        <dbReference type="PIRSR" id="PIRSR601310-3"/>
    </source>
</evidence>
<dbReference type="SUPFAM" id="SSF54197">
    <property type="entry name" value="HIT-like"/>
    <property type="match status" value="1"/>
</dbReference>
<dbReference type="GO" id="GO:0009117">
    <property type="term" value="P:nucleotide metabolic process"/>
    <property type="evidence" value="ECO:0007669"/>
    <property type="project" value="TreeGrafter"/>
</dbReference>
<organism evidence="5 6">
    <name type="scientific">Allokutzneria albata</name>
    <name type="common">Kibdelosporangium albatum</name>
    <dbReference type="NCBI Taxonomy" id="211114"/>
    <lineage>
        <taxon>Bacteria</taxon>
        <taxon>Bacillati</taxon>
        <taxon>Actinomycetota</taxon>
        <taxon>Actinomycetes</taxon>
        <taxon>Pseudonocardiales</taxon>
        <taxon>Pseudonocardiaceae</taxon>
        <taxon>Allokutzneria</taxon>
    </lineage>
</organism>
<sequence>MPVQDQTCVFCAVAAGNAPATVVREWEDVIAIRPRPCGVNDGHVLVIPRTHVADASVDPAVSGRVMTCAAELMAEHEAANIITSRGAAATQTVFHLHIHVVPREEGDGLPLPWTPQQTAGGAR</sequence>
<dbReference type="RefSeq" id="WP_030432968.1">
    <property type="nucleotide sequence ID" value="NZ_JOEF01000034.1"/>
</dbReference>
<evidence type="ECO:0000313" key="5">
    <source>
        <dbReference type="EMBL" id="SDM47159.1"/>
    </source>
</evidence>
<feature type="active site" description="Tele-AMP-histidine intermediate" evidence="1">
    <location>
        <position position="97"/>
    </location>
</feature>
<accession>A0A1G9THA5</accession>
<evidence type="ECO:0000313" key="6">
    <source>
        <dbReference type="Proteomes" id="UP000183376"/>
    </source>
</evidence>
<dbReference type="Proteomes" id="UP000183376">
    <property type="component" value="Chromosome I"/>
</dbReference>
<dbReference type="Gene3D" id="3.30.428.10">
    <property type="entry name" value="HIT-like"/>
    <property type="match status" value="1"/>
</dbReference>
<dbReference type="PROSITE" id="PS51084">
    <property type="entry name" value="HIT_2"/>
    <property type="match status" value="1"/>
</dbReference>
<keyword evidence="6" id="KW-1185">Reference proteome</keyword>
<dbReference type="eggNOG" id="COG0537">
    <property type="taxonomic scope" value="Bacteria"/>
</dbReference>
<name>A0A1G9THA5_ALLAB</name>
<dbReference type="OrthoDB" id="9784774at2"/>
<evidence type="ECO:0000256" key="3">
    <source>
        <dbReference type="PROSITE-ProRule" id="PRU00464"/>
    </source>
</evidence>
<reference evidence="5 6" key="1">
    <citation type="submission" date="2016-10" db="EMBL/GenBank/DDBJ databases">
        <authorList>
            <person name="de Groot N.N."/>
        </authorList>
    </citation>
    <scope>NUCLEOTIDE SEQUENCE [LARGE SCALE GENOMIC DNA]</scope>
    <source>
        <strain evidence="5 6">DSM 44149</strain>
    </source>
</reference>
<dbReference type="AlphaFoldDB" id="A0A1G9THA5"/>
<dbReference type="InterPro" id="IPR001310">
    <property type="entry name" value="Histidine_triad_HIT"/>
</dbReference>
<feature type="short sequence motif" description="Histidine triad motif" evidence="2 3">
    <location>
        <begin position="95"/>
        <end position="99"/>
    </location>
</feature>
<gene>
    <name evidence="5" type="ORF">SAMN04489726_1792</name>
</gene>
<protein>
    <submittedName>
        <fullName evidence="5">Histidine triad (HIT) family protein</fullName>
    </submittedName>
</protein>
<evidence type="ECO:0000259" key="4">
    <source>
        <dbReference type="PROSITE" id="PS51084"/>
    </source>
</evidence>
<evidence type="ECO:0000256" key="1">
    <source>
        <dbReference type="PIRSR" id="PIRSR601310-1"/>
    </source>
</evidence>
<dbReference type="PANTHER" id="PTHR46648">
    <property type="entry name" value="HIT FAMILY PROTEIN 1"/>
    <property type="match status" value="1"/>
</dbReference>
<proteinExistence type="predicted"/>
<dbReference type="STRING" id="211114.SAMN04489726_1792"/>
<dbReference type="GO" id="GO:0003824">
    <property type="term" value="F:catalytic activity"/>
    <property type="evidence" value="ECO:0007669"/>
    <property type="project" value="InterPro"/>
</dbReference>
<feature type="domain" description="HIT" evidence="4">
    <location>
        <begin position="9"/>
        <end position="110"/>
    </location>
</feature>
<dbReference type="EMBL" id="LT629701">
    <property type="protein sequence ID" value="SDM47159.1"/>
    <property type="molecule type" value="Genomic_DNA"/>
</dbReference>
<dbReference type="InterPro" id="IPR036265">
    <property type="entry name" value="HIT-like_sf"/>
</dbReference>
<dbReference type="Pfam" id="PF01230">
    <property type="entry name" value="HIT"/>
    <property type="match status" value="1"/>
</dbReference>
<dbReference type="InterPro" id="IPR011146">
    <property type="entry name" value="HIT-like"/>
</dbReference>
<dbReference type="PANTHER" id="PTHR46648:SF1">
    <property type="entry name" value="ADENOSINE 5'-MONOPHOSPHORAMIDASE HNT1"/>
    <property type="match status" value="1"/>
</dbReference>